<keyword evidence="5" id="KW-1185">Reference proteome</keyword>
<dbReference type="PROSITE" id="PS51421">
    <property type="entry name" value="RAS"/>
    <property type="match status" value="1"/>
</dbReference>
<evidence type="ECO:0000256" key="2">
    <source>
        <dbReference type="ARBA" id="ARBA00023134"/>
    </source>
</evidence>
<dbReference type="InParanoid" id="D3BTW7"/>
<dbReference type="Proteomes" id="UP000001396">
    <property type="component" value="Unassembled WGS sequence"/>
</dbReference>
<dbReference type="GO" id="GO:0005525">
    <property type="term" value="F:GTP binding"/>
    <property type="evidence" value="ECO:0007669"/>
    <property type="project" value="UniProtKB-KW"/>
</dbReference>
<evidence type="ECO:0000256" key="1">
    <source>
        <dbReference type="ARBA" id="ARBA00022741"/>
    </source>
</evidence>
<dbReference type="Pfam" id="PF00071">
    <property type="entry name" value="Ras"/>
    <property type="match status" value="1"/>
</dbReference>
<dbReference type="CDD" id="cd00157">
    <property type="entry name" value="Rho"/>
    <property type="match status" value="1"/>
</dbReference>
<dbReference type="SMART" id="SM00173">
    <property type="entry name" value="RAS"/>
    <property type="match status" value="1"/>
</dbReference>
<dbReference type="GeneID" id="31366695"/>
<dbReference type="PROSITE" id="PS51419">
    <property type="entry name" value="RAB"/>
    <property type="match status" value="1"/>
</dbReference>
<feature type="region of interest" description="Disordered" evidence="3">
    <location>
        <begin position="185"/>
        <end position="209"/>
    </location>
</feature>
<dbReference type="SMART" id="SM00174">
    <property type="entry name" value="RHO"/>
    <property type="match status" value="1"/>
</dbReference>
<keyword evidence="1" id="KW-0547">Nucleotide-binding</keyword>
<dbReference type="EMBL" id="ADBJ01000056">
    <property type="protein sequence ID" value="EFA75153.1"/>
    <property type="molecule type" value="Genomic_DNA"/>
</dbReference>
<dbReference type="PROSITE" id="PS51420">
    <property type="entry name" value="RHO"/>
    <property type="match status" value="1"/>
</dbReference>
<evidence type="ECO:0000256" key="3">
    <source>
        <dbReference type="SAM" id="MobiDB-lite"/>
    </source>
</evidence>
<organism evidence="4 5">
    <name type="scientific">Heterostelium pallidum (strain ATCC 26659 / Pp 5 / PN500)</name>
    <name type="common">Cellular slime mold</name>
    <name type="synonym">Polysphondylium pallidum</name>
    <dbReference type="NCBI Taxonomy" id="670386"/>
    <lineage>
        <taxon>Eukaryota</taxon>
        <taxon>Amoebozoa</taxon>
        <taxon>Evosea</taxon>
        <taxon>Eumycetozoa</taxon>
        <taxon>Dictyostelia</taxon>
        <taxon>Acytosteliales</taxon>
        <taxon>Acytosteliaceae</taxon>
        <taxon>Heterostelium</taxon>
    </lineage>
</organism>
<sequence length="209" mass="23208">MHNPSSDNLYIKLVIVGDSAVGKTCLFTVYAHNRFPNDYIPTVFESFVATCNVGGRAYNIGLWDTAAQEEYDRLRPLSYPATDVFLVCFSVISHTSFDNVIDRWIPELNHHMPNVPIVLVCTKIDLRQDRETIERLAQRQQEPITKQQGLAMMKRIGAVAYQECSALTQNGVNKVFEEAARHSITGRTATGSSTSKSSSSSSSSSCIIL</sequence>
<accession>D3BTW7</accession>
<dbReference type="NCBIfam" id="TIGR00231">
    <property type="entry name" value="small_GTP"/>
    <property type="match status" value="1"/>
</dbReference>
<dbReference type="PANTHER" id="PTHR24072">
    <property type="entry name" value="RHO FAMILY GTPASE"/>
    <property type="match status" value="1"/>
</dbReference>
<dbReference type="RefSeq" id="XP_020427287.1">
    <property type="nucleotide sequence ID" value="XM_020581984.1"/>
</dbReference>
<comment type="caution">
    <text evidence="4">The sequence shown here is derived from an EMBL/GenBank/DDBJ whole genome shotgun (WGS) entry which is preliminary data.</text>
</comment>
<dbReference type="InterPro" id="IPR003578">
    <property type="entry name" value="Small_GTPase_Rho"/>
</dbReference>
<gene>
    <name evidence="4" type="ORF">PPL_11227</name>
</gene>
<dbReference type="SUPFAM" id="SSF52540">
    <property type="entry name" value="P-loop containing nucleoside triphosphate hydrolases"/>
    <property type="match status" value="1"/>
</dbReference>
<reference evidence="4 5" key="1">
    <citation type="journal article" date="2011" name="Genome Res.">
        <title>Phylogeny-wide analysis of social amoeba genomes highlights ancient origins for complex intercellular communication.</title>
        <authorList>
            <person name="Heidel A.J."/>
            <person name="Lawal H.M."/>
            <person name="Felder M."/>
            <person name="Schilde C."/>
            <person name="Helps N.R."/>
            <person name="Tunggal B."/>
            <person name="Rivero F."/>
            <person name="John U."/>
            <person name="Schleicher M."/>
            <person name="Eichinger L."/>
            <person name="Platzer M."/>
            <person name="Noegel A.A."/>
            <person name="Schaap P."/>
            <person name="Gloeckner G."/>
        </authorList>
    </citation>
    <scope>NUCLEOTIDE SEQUENCE [LARGE SCALE GENOMIC DNA]</scope>
    <source>
        <strain evidence="5">ATCC 26659 / Pp 5 / PN500</strain>
    </source>
</reference>
<dbReference type="GO" id="GO:0003924">
    <property type="term" value="F:GTPase activity"/>
    <property type="evidence" value="ECO:0007669"/>
    <property type="project" value="InterPro"/>
</dbReference>
<dbReference type="PRINTS" id="PR00449">
    <property type="entry name" value="RASTRNSFRMNG"/>
</dbReference>
<feature type="compositionally biased region" description="Low complexity" evidence="3">
    <location>
        <begin position="192"/>
        <end position="209"/>
    </location>
</feature>
<name>D3BTW7_HETP5</name>
<protein>
    <recommendedName>
        <fullName evidence="6">Rho GTPase</fullName>
    </recommendedName>
</protein>
<proteinExistence type="predicted"/>
<dbReference type="InterPro" id="IPR027417">
    <property type="entry name" value="P-loop_NTPase"/>
</dbReference>
<dbReference type="InterPro" id="IPR001806">
    <property type="entry name" value="Small_GTPase"/>
</dbReference>
<dbReference type="STRING" id="670386.D3BTW7"/>
<evidence type="ECO:0008006" key="6">
    <source>
        <dbReference type="Google" id="ProtNLM"/>
    </source>
</evidence>
<dbReference type="InterPro" id="IPR005225">
    <property type="entry name" value="Small_GTP-bd"/>
</dbReference>
<dbReference type="FunFam" id="3.40.50.300:FF:000118">
    <property type="entry name" value="Rho-related GTP-binding protein RhoG"/>
    <property type="match status" value="1"/>
</dbReference>
<keyword evidence="2" id="KW-0342">GTP-binding</keyword>
<evidence type="ECO:0000313" key="4">
    <source>
        <dbReference type="EMBL" id="EFA75153.1"/>
    </source>
</evidence>
<dbReference type="Gene3D" id="3.40.50.300">
    <property type="entry name" value="P-loop containing nucleotide triphosphate hydrolases"/>
    <property type="match status" value="1"/>
</dbReference>
<dbReference type="GO" id="GO:0007264">
    <property type="term" value="P:small GTPase-mediated signal transduction"/>
    <property type="evidence" value="ECO:0007669"/>
    <property type="project" value="InterPro"/>
</dbReference>
<dbReference type="AlphaFoldDB" id="D3BTW7"/>
<dbReference type="SMART" id="SM00175">
    <property type="entry name" value="RAB"/>
    <property type="match status" value="1"/>
</dbReference>
<dbReference type="OMA" id="ARMNCKE"/>
<evidence type="ECO:0000313" key="5">
    <source>
        <dbReference type="Proteomes" id="UP000001396"/>
    </source>
</evidence>